<organism evidence="1 2">
    <name type="scientific">Pseudodonghicola flavimaris</name>
    <dbReference type="NCBI Taxonomy" id="3050036"/>
    <lineage>
        <taxon>Bacteria</taxon>
        <taxon>Pseudomonadati</taxon>
        <taxon>Pseudomonadota</taxon>
        <taxon>Alphaproteobacteria</taxon>
        <taxon>Rhodobacterales</taxon>
        <taxon>Paracoccaceae</taxon>
        <taxon>Pseudodonghicola</taxon>
    </lineage>
</organism>
<proteinExistence type="predicted"/>
<accession>A0ABT7EW06</accession>
<gene>
    <name evidence="1" type="ORF">QO033_02440</name>
</gene>
<keyword evidence="2" id="KW-1185">Reference proteome</keyword>
<dbReference type="RefSeq" id="WP_284479326.1">
    <property type="nucleotide sequence ID" value="NZ_JASNJD010000001.1"/>
</dbReference>
<comment type="caution">
    <text evidence="1">The sequence shown here is derived from an EMBL/GenBank/DDBJ whole genome shotgun (WGS) entry which is preliminary data.</text>
</comment>
<reference evidence="1 2" key="1">
    <citation type="submission" date="2023-05" db="EMBL/GenBank/DDBJ databases">
        <title>Pseudodonghicola sp. nov.</title>
        <authorList>
            <person name="Huang J."/>
        </authorList>
    </citation>
    <scope>NUCLEOTIDE SEQUENCE [LARGE SCALE GENOMIC DNA]</scope>
    <source>
        <strain evidence="1 2">IC7</strain>
    </source>
</reference>
<evidence type="ECO:0000313" key="1">
    <source>
        <dbReference type="EMBL" id="MDK3016515.1"/>
    </source>
</evidence>
<protein>
    <submittedName>
        <fullName evidence="1">Uncharacterized protein</fullName>
    </submittedName>
</protein>
<name>A0ABT7EW06_9RHOB</name>
<evidence type="ECO:0000313" key="2">
    <source>
        <dbReference type="Proteomes" id="UP001243757"/>
    </source>
</evidence>
<dbReference type="EMBL" id="JASNJD010000001">
    <property type="protein sequence ID" value="MDK3016515.1"/>
    <property type="molecule type" value="Genomic_DNA"/>
</dbReference>
<sequence>MTTIQTTQVTESHDGAVIPLPAVIGHSRPTGIRTVFPRGAFDRELQRDCEADGANHFAQPREVA</sequence>
<dbReference type="Proteomes" id="UP001243757">
    <property type="component" value="Unassembled WGS sequence"/>
</dbReference>